<feature type="signal peptide" evidence="1">
    <location>
        <begin position="1"/>
        <end position="23"/>
    </location>
</feature>
<accession>A0A7W5E5V1</accession>
<dbReference type="GO" id="GO:0004622">
    <property type="term" value="F:phosphatidylcholine lysophospholipase activity"/>
    <property type="evidence" value="ECO:0007669"/>
    <property type="project" value="TreeGrafter"/>
</dbReference>
<protein>
    <submittedName>
        <fullName evidence="3">Beta-glucosidase</fullName>
        <ecNumber evidence="3">3.2.1.21</ecNumber>
    </submittedName>
</protein>
<dbReference type="SUPFAM" id="SSF52266">
    <property type="entry name" value="SGNH hydrolase"/>
    <property type="match status" value="1"/>
</dbReference>
<dbReference type="GO" id="GO:0008422">
    <property type="term" value="F:beta-glucosidase activity"/>
    <property type="evidence" value="ECO:0007669"/>
    <property type="project" value="UniProtKB-EC"/>
</dbReference>
<evidence type="ECO:0000313" key="4">
    <source>
        <dbReference type="Proteomes" id="UP000536179"/>
    </source>
</evidence>
<dbReference type="Proteomes" id="UP000536179">
    <property type="component" value="Unassembled WGS sequence"/>
</dbReference>
<feature type="domain" description="SGNH hydrolase-type esterase" evidence="2">
    <location>
        <begin position="69"/>
        <end position="233"/>
    </location>
</feature>
<feature type="chain" id="PRO_5031087188" evidence="1">
    <location>
        <begin position="24"/>
        <end position="257"/>
    </location>
</feature>
<keyword evidence="3" id="KW-0378">Hydrolase</keyword>
<dbReference type="EC" id="3.2.1.21" evidence="3"/>
<dbReference type="EMBL" id="JACHXU010000031">
    <property type="protein sequence ID" value="MBB3210088.1"/>
    <property type="molecule type" value="Genomic_DNA"/>
</dbReference>
<sequence length="257" mass="28376">MKLNGALAFASFLIVGAWSGAVAQETAVAVPALTPEVQTAEWAVQWWGSRHEQKLKELAEMQKVDLLMVGDSITHGWESAGKKVWDQYYAHRNAFNIGFSGDRTEQVLWRFENGEIEGISPKAAVVMIGTNNTGHRQDDPDETAAGVKAILDKLNAKSPDTKILLLAIFPRGESPDDKLRKINDAINERIREFADGNNIVYLDISDKFLAEDGTLPKEIMPDRLHPNPRGYAIWAEAIEPTLAKLMGDEVVAPSPSE</sequence>
<dbReference type="CDD" id="cd01820">
    <property type="entry name" value="PAF_acetylesterase_like"/>
    <property type="match status" value="1"/>
</dbReference>
<dbReference type="InterPro" id="IPR036514">
    <property type="entry name" value="SGNH_hydro_sf"/>
</dbReference>
<dbReference type="InterPro" id="IPR051532">
    <property type="entry name" value="Ester_Hydrolysis_Enzymes"/>
</dbReference>
<reference evidence="3 4" key="1">
    <citation type="submission" date="2020-08" db="EMBL/GenBank/DDBJ databases">
        <title>Genomic Encyclopedia of Type Strains, Phase III (KMG-III): the genomes of soil and plant-associated and newly described type strains.</title>
        <authorList>
            <person name="Whitman W."/>
        </authorList>
    </citation>
    <scope>NUCLEOTIDE SEQUENCE [LARGE SCALE GENOMIC DNA]</scope>
    <source>
        <strain evidence="3 4">CECT 8075</strain>
    </source>
</reference>
<dbReference type="PANTHER" id="PTHR30383:SF5">
    <property type="entry name" value="SGNH HYDROLASE-TYPE ESTERASE DOMAIN-CONTAINING PROTEIN"/>
    <property type="match status" value="1"/>
</dbReference>
<evidence type="ECO:0000256" key="1">
    <source>
        <dbReference type="SAM" id="SignalP"/>
    </source>
</evidence>
<comment type="caution">
    <text evidence="3">The sequence shown here is derived from an EMBL/GenBank/DDBJ whole genome shotgun (WGS) entry which is preliminary data.</text>
</comment>
<proteinExistence type="predicted"/>
<organism evidence="3 4">
    <name type="scientific">Aporhodopirellula rubra</name>
    <dbReference type="NCBI Taxonomy" id="980271"/>
    <lineage>
        <taxon>Bacteria</taxon>
        <taxon>Pseudomonadati</taxon>
        <taxon>Planctomycetota</taxon>
        <taxon>Planctomycetia</taxon>
        <taxon>Pirellulales</taxon>
        <taxon>Pirellulaceae</taxon>
        <taxon>Aporhodopirellula</taxon>
    </lineage>
</organism>
<keyword evidence="1" id="KW-0732">Signal</keyword>
<keyword evidence="3" id="KW-0326">Glycosidase</keyword>
<dbReference type="RefSeq" id="WP_184309175.1">
    <property type="nucleotide sequence ID" value="NZ_JACHXU010000031.1"/>
</dbReference>
<dbReference type="AlphaFoldDB" id="A0A7W5E5V1"/>
<evidence type="ECO:0000259" key="2">
    <source>
        <dbReference type="Pfam" id="PF13472"/>
    </source>
</evidence>
<keyword evidence="4" id="KW-1185">Reference proteome</keyword>
<dbReference type="Pfam" id="PF13472">
    <property type="entry name" value="Lipase_GDSL_2"/>
    <property type="match status" value="1"/>
</dbReference>
<name>A0A7W5E5V1_9BACT</name>
<dbReference type="Gene3D" id="3.40.50.1110">
    <property type="entry name" value="SGNH hydrolase"/>
    <property type="match status" value="1"/>
</dbReference>
<dbReference type="PANTHER" id="PTHR30383">
    <property type="entry name" value="THIOESTERASE 1/PROTEASE 1/LYSOPHOSPHOLIPASE L1"/>
    <property type="match status" value="1"/>
</dbReference>
<gene>
    <name evidence="3" type="ORF">FHS27_005934</name>
</gene>
<evidence type="ECO:0000313" key="3">
    <source>
        <dbReference type="EMBL" id="MBB3210088.1"/>
    </source>
</evidence>
<dbReference type="InterPro" id="IPR013830">
    <property type="entry name" value="SGNH_hydro"/>
</dbReference>